<sequence length="370" mass="40354">MKRLRSFKSGVTRREAGGRPPPAAPDTRLNRPTFPPAARHRPPLARAFREICISCDSIWMSPSLSHEPRAEGPKRSRGFLDVGLRQTRRPTSQTRCCTTDDISASPEKEELPLGQHMFAQFLHAANAAAIYSGIKGFLDGTLVRSREVTGELGLGRVGKPRLKSSSRIAEKYGLRPRTVVRRLQLEKGRDDLPGASSKTPRIRPPPLSKYRRKTANARERHRMKEINDAFETLRRITTLKLAVNYIRALSHILQDGHPGDISFFDGLGIDDLSIEASAPLASRGPVLQCPGRGAFQQAFPTPSAALPSCSASAAGRGSSGSSSDLSDLLSDDSCVFEDNLDAFDDIPALPEADPFALLLNPEEEALALTS</sequence>
<comment type="caution">
    <text evidence="3">The sequence shown here is derived from an EMBL/GenBank/DDBJ whole genome shotgun (WGS) entry which is preliminary data.</text>
</comment>
<organism evidence="3 4">
    <name type="scientific">Penaeus vannamei</name>
    <name type="common">Whiteleg shrimp</name>
    <name type="synonym">Litopenaeus vannamei</name>
    <dbReference type="NCBI Taxonomy" id="6689"/>
    <lineage>
        <taxon>Eukaryota</taxon>
        <taxon>Metazoa</taxon>
        <taxon>Ecdysozoa</taxon>
        <taxon>Arthropoda</taxon>
        <taxon>Crustacea</taxon>
        <taxon>Multicrustacea</taxon>
        <taxon>Malacostraca</taxon>
        <taxon>Eumalacostraca</taxon>
        <taxon>Eucarida</taxon>
        <taxon>Decapoda</taxon>
        <taxon>Dendrobranchiata</taxon>
        <taxon>Penaeoidea</taxon>
        <taxon>Penaeidae</taxon>
        <taxon>Penaeus</taxon>
    </lineage>
</organism>
<feature type="region of interest" description="Disordered" evidence="1">
    <location>
        <begin position="1"/>
        <end position="40"/>
    </location>
</feature>
<dbReference type="GO" id="GO:0070888">
    <property type="term" value="F:E-box binding"/>
    <property type="evidence" value="ECO:0007669"/>
    <property type="project" value="TreeGrafter"/>
</dbReference>
<evidence type="ECO:0000313" key="4">
    <source>
        <dbReference type="Proteomes" id="UP000283509"/>
    </source>
</evidence>
<keyword evidence="4" id="KW-1185">Reference proteome</keyword>
<dbReference type="InterPro" id="IPR050359">
    <property type="entry name" value="bHLH_transcription_factors"/>
</dbReference>
<dbReference type="GO" id="GO:0045944">
    <property type="term" value="P:positive regulation of transcription by RNA polymerase II"/>
    <property type="evidence" value="ECO:0007669"/>
    <property type="project" value="TreeGrafter"/>
</dbReference>
<dbReference type="OrthoDB" id="10063280at2759"/>
<evidence type="ECO:0000259" key="2">
    <source>
        <dbReference type="SMART" id="SM00353"/>
    </source>
</evidence>
<dbReference type="GO" id="GO:0005634">
    <property type="term" value="C:nucleus"/>
    <property type="evidence" value="ECO:0007669"/>
    <property type="project" value="TreeGrafter"/>
</dbReference>
<dbReference type="EMBL" id="QCYY01003096">
    <property type="protein sequence ID" value="ROT65337.1"/>
    <property type="molecule type" value="Genomic_DNA"/>
</dbReference>
<feature type="domain" description="BHLH" evidence="2">
    <location>
        <begin position="216"/>
        <end position="255"/>
    </location>
</feature>
<evidence type="ECO:0000256" key="1">
    <source>
        <dbReference type="SAM" id="MobiDB-lite"/>
    </source>
</evidence>
<dbReference type="Pfam" id="PF00010">
    <property type="entry name" value="HLH"/>
    <property type="match status" value="1"/>
</dbReference>
<proteinExistence type="predicted"/>
<dbReference type="PANTHER" id="PTHR19290:SF147">
    <property type="entry name" value="HELIX-LOOP-HELIX PROTEIN DELILAH"/>
    <property type="match status" value="1"/>
</dbReference>
<accession>A0A3R7NS63</accession>
<dbReference type="Proteomes" id="UP000283509">
    <property type="component" value="Unassembled WGS sequence"/>
</dbReference>
<dbReference type="AlphaFoldDB" id="A0A3R7NS63"/>
<dbReference type="InterPro" id="IPR036638">
    <property type="entry name" value="HLH_DNA-bd_sf"/>
</dbReference>
<evidence type="ECO:0000313" key="3">
    <source>
        <dbReference type="EMBL" id="ROT65337.1"/>
    </source>
</evidence>
<dbReference type="GO" id="GO:0003700">
    <property type="term" value="F:DNA-binding transcription factor activity"/>
    <property type="evidence" value="ECO:0007669"/>
    <property type="project" value="TreeGrafter"/>
</dbReference>
<feature type="region of interest" description="Disordered" evidence="1">
    <location>
        <begin position="186"/>
        <end position="218"/>
    </location>
</feature>
<name>A0A3R7NS63_PENVA</name>
<reference evidence="3 4" key="1">
    <citation type="submission" date="2018-04" db="EMBL/GenBank/DDBJ databases">
        <authorList>
            <person name="Zhang X."/>
            <person name="Yuan J."/>
            <person name="Li F."/>
            <person name="Xiang J."/>
        </authorList>
    </citation>
    <scope>NUCLEOTIDE SEQUENCE [LARGE SCALE GENOMIC DNA]</scope>
    <source>
        <tissue evidence="3">Muscle</tissue>
    </source>
</reference>
<protein>
    <submittedName>
        <fullName evidence="3">Neurogenic differentiation factor 1</fullName>
    </submittedName>
</protein>
<dbReference type="GO" id="GO:0046983">
    <property type="term" value="F:protein dimerization activity"/>
    <property type="evidence" value="ECO:0007669"/>
    <property type="project" value="InterPro"/>
</dbReference>
<gene>
    <name evidence="3" type="ORF">C7M84_016691</name>
</gene>
<dbReference type="Gene3D" id="4.10.280.10">
    <property type="entry name" value="Helix-loop-helix DNA-binding domain"/>
    <property type="match status" value="1"/>
</dbReference>
<dbReference type="InterPro" id="IPR011598">
    <property type="entry name" value="bHLH_dom"/>
</dbReference>
<dbReference type="GO" id="GO:0009653">
    <property type="term" value="P:anatomical structure morphogenesis"/>
    <property type="evidence" value="ECO:0007669"/>
    <property type="project" value="TreeGrafter"/>
</dbReference>
<dbReference type="SUPFAM" id="SSF47459">
    <property type="entry name" value="HLH, helix-loop-helix DNA-binding domain"/>
    <property type="match status" value="1"/>
</dbReference>
<dbReference type="SMART" id="SM00353">
    <property type="entry name" value="HLH"/>
    <property type="match status" value="1"/>
</dbReference>
<reference evidence="3 4" key="2">
    <citation type="submission" date="2019-01" db="EMBL/GenBank/DDBJ databases">
        <title>The decoding of complex shrimp genome reveals the adaptation for benthos swimmer, frequently molting mechanism and breeding impact on genome.</title>
        <authorList>
            <person name="Sun Y."/>
            <person name="Gao Y."/>
            <person name="Yu Y."/>
        </authorList>
    </citation>
    <scope>NUCLEOTIDE SEQUENCE [LARGE SCALE GENOMIC DNA]</scope>
    <source>
        <tissue evidence="3">Muscle</tissue>
    </source>
</reference>
<dbReference type="PANTHER" id="PTHR19290">
    <property type="entry name" value="BASIC HELIX-LOOP-HELIX PROTEIN NEUROGENIN-RELATED"/>
    <property type="match status" value="1"/>
</dbReference>